<dbReference type="KEGG" id="more:E1B28_004228"/>
<dbReference type="RefSeq" id="XP_043013289.1">
    <property type="nucleotide sequence ID" value="XM_043148689.1"/>
</dbReference>
<dbReference type="GeneID" id="66073304"/>
<evidence type="ECO:0000313" key="1">
    <source>
        <dbReference type="EMBL" id="KAG7096819.1"/>
    </source>
</evidence>
<accession>A0A9P7UY38</accession>
<proteinExistence type="predicted"/>
<dbReference type="OrthoDB" id="2634326at2759"/>
<gene>
    <name evidence="1" type="ORF">E1B28_004228</name>
</gene>
<name>A0A9P7UY38_9AGAR</name>
<sequence length="107" mass="12012">MRHWKGSFIPADLSKGRTGFASVDLLERRMAIFGFLLAMDEWKDAGKLPPSLQLGSAIQKQIDVNVTVTSETTTREVDEIEYIVARHYISCFATTFGRAPTLPHRLS</sequence>
<keyword evidence="2" id="KW-1185">Reference proteome</keyword>
<comment type="caution">
    <text evidence="1">The sequence shown here is derived from an EMBL/GenBank/DDBJ whole genome shotgun (WGS) entry which is preliminary data.</text>
</comment>
<dbReference type="EMBL" id="CM032182">
    <property type="protein sequence ID" value="KAG7096819.1"/>
    <property type="molecule type" value="Genomic_DNA"/>
</dbReference>
<dbReference type="AlphaFoldDB" id="A0A9P7UY38"/>
<dbReference type="Proteomes" id="UP001049176">
    <property type="component" value="Chromosome 2"/>
</dbReference>
<protein>
    <submittedName>
        <fullName evidence="1">Uncharacterized protein</fullName>
    </submittedName>
</protein>
<organism evidence="1 2">
    <name type="scientific">Marasmius oreades</name>
    <name type="common">fairy-ring Marasmius</name>
    <dbReference type="NCBI Taxonomy" id="181124"/>
    <lineage>
        <taxon>Eukaryota</taxon>
        <taxon>Fungi</taxon>
        <taxon>Dikarya</taxon>
        <taxon>Basidiomycota</taxon>
        <taxon>Agaricomycotina</taxon>
        <taxon>Agaricomycetes</taxon>
        <taxon>Agaricomycetidae</taxon>
        <taxon>Agaricales</taxon>
        <taxon>Marasmiineae</taxon>
        <taxon>Marasmiaceae</taxon>
        <taxon>Marasmius</taxon>
    </lineage>
</organism>
<reference evidence="1" key="1">
    <citation type="journal article" date="2021" name="Genome Biol. Evol.">
        <title>The assembled and annotated genome of the fairy-ring fungus Marasmius oreades.</title>
        <authorList>
            <person name="Hiltunen M."/>
            <person name="Ament-Velasquez S.L."/>
            <person name="Johannesson H."/>
        </authorList>
    </citation>
    <scope>NUCLEOTIDE SEQUENCE</scope>
    <source>
        <strain evidence="1">03SP1</strain>
    </source>
</reference>
<evidence type="ECO:0000313" key="2">
    <source>
        <dbReference type="Proteomes" id="UP001049176"/>
    </source>
</evidence>